<dbReference type="Proteomes" id="UP001140096">
    <property type="component" value="Unassembled WGS sequence"/>
</dbReference>
<reference evidence="1" key="1">
    <citation type="submission" date="2022-07" db="EMBL/GenBank/DDBJ databases">
        <title>Phylogenomic reconstructions and comparative analyses of Kickxellomycotina fungi.</title>
        <authorList>
            <person name="Reynolds N.K."/>
            <person name="Stajich J.E."/>
            <person name="Barry K."/>
            <person name="Grigoriev I.V."/>
            <person name="Crous P."/>
            <person name="Smith M.E."/>
        </authorList>
    </citation>
    <scope>NUCLEOTIDE SEQUENCE</scope>
    <source>
        <strain evidence="1">CBS 102833</strain>
    </source>
</reference>
<protein>
    <submittedName>
        <fullName evidence="1">Uncharacterized protein</fullName>
    </submittedName>
</protein>
<organism evidence="1 2">
    <name type="scientific">Coemansia furcata</name>
    <dbReference type="NCBI Taxonomy" id="417177"/>
    <lineage>
        <taxon>Eukaryota</taxon>
        <taxon>Fungi</taxon>
        <taxon>Fungi incertae sedis</taxon>
        <taxon>Zoopagomycota</taxon>
        <taxon>Kickxellomycotina</taxon>
        <taxon>Kickxellomycetes</taxon>
        <taxon>Kickxellales</taxon>
        <taxon>Kickxellaceae</taxon>
        <taxon>Coemansia</taxon>
    </lineage>
</organism>
<evidence type="ECO:0000313" key="1">
    <source>
        <dbReference type="EMBL" id="KAJ2805183.1"/>
    </source>
</evidence>
<sequence>MNEQPLFVKDGPDFAYQRGTSTPEEGSEGFRVSVYRHYESNMRIVLCRIPRPLYSLNIYVPTVSANDKGLPHTLEHLIFCGSQRYPSRGYLDALANCNLSTGTNAWTSDDHTCYTLSTASEEALANVLPVYLDHVLHPLLKDEQFVTEVYHYDTTGKEQGVVFSEMVARENGENDLFGINLDRLMFAPNSPYTYMSGGQTAAIAELTNAEIVEYHRKYYDANNITVVITGALSDEFADVLQRLPRDIVQSADHSSRAPIDCSLPPADRPRSKHVPFPSVDTDTGSIGFSWRGPPSSDAETVIAIEMLLEYLADNSSSPLKQRFVERPSPLASDIAVEVTGTVPSTVILHFSGVPHPSSDESAHDEADVHESDESEGESDDDDDKGGEDDPDIPHLFEEGYFERLLIDELQRIHDSRFDDDDQAMQKLADRFRHGLALDMENKPDDLIQEMICIDIVNAHFATQSKGSQSFAIGSRANLFDIVDRLAIKPLSFWLDVLKTWMIDAQSYYVAMTPSASLGPQLESARRDVEKRNEASIVDKVEHARAIAQAVETSKVNIPASVKHTIPMPDLARVSSLPHSQRLDVLVKAVGPASAVQLIWFESEFPEVVLHIPVHEISNDLRPFIVLFQELLLSSDLLLPPGVLYDTEADPISKERRIAYTTVVERLAAVTTSSDSSIGFGNDNFSCSWLEDIFVLAVNTPREKLKLAVRWLVQAFMFADFTAERILT</sequence>
<proteinExistence type="predicted"/>
<dbReference type="EMBL" id="JANBUP010001519">
    <property type="protein sequence ID" value="KAJ2805183.1"/>
    <property type="molecule type" value="Genomic_DNA"/>
</dbReference>
<comment type="caution">
    <text evidence="1">The sequence shown here is derived from an EMBL/GenBank/DDBJ whole genome shotgun (WGS) entry which is preliminary data.</text>
</comment>
<keyword evidence="2" id="KW-1185">Reference proteome</keyword>
<feature type="non-terminal residue" evidence="1">
    <location>
        <position position="727"/>
    </location>
</feature>
<evidence type="ECO:0000313" key="2">
    <source>
        <dbReference type="Proteomes" id="UP001140096"/>
    </source>
</evidence>
<accession>A0ACC1LCB4</accession>
<gene>
    <name evidence="1" type="ORF">H4S07_004075</name>
</gene>
<name>A0ACC1LCB4_9FUNG</name>